<evidence type="ECO:0000256" key="3">
    <source>
        <dbReference type="ARBA" id="ARBA00022840"/>
    </source>
</evidence>
<keyword evidence="3 6" id="KW-0067">ATP-binding</keyword>
<dbReference type="Pfam" id="PF00988">
    <property type="entry name" value="CPSase_sm_chain"/>
    <property type="match status" value="1"/>
</dbReference>
<dbReference type="HAMAP" id="MF_01209">
    <property type="entry name" value="CPSase_S_chain"/>
    <property type="match status" value="1"/>
</dbReference>
<dbReference type="GO" id="GO:0019240">
    <property type="term" value="P:citrulline biosynthetic process"/>
    <property type="evidence" value="ECO:0007669"/>
    <property type="project" value="TreeGrafter"/>
</dbReference>
<dbReference type="PRINTS" id="PR00098">
    <property type="entry name" value="CPSASE"/>
</dbReference>
<dbReference type="FunCoup" id="L0PG02">
    <property type="interactions" value="152"/>
</dbReference>
<dbReference type="Proteomes" id="UP000010422">
    <property type="component" value="Unassembled WGS sequence"/>
</dbReference>
<dbReference type="InterPro" id="IPR036480">
    <property type="entry name" value="CarbP_synth_ssu_N_sf"/>
</dbReference>
<dbReference type="InterPro" id="IPR002474">
    <property type="entry name" value="CarbamoylP_synth_ssu_N"/>
</dbReference>
<dbReference type="GO" id="GO:0006207">
    <property type="term" value="P:'de novo' pyrimidine nucleobase biosynthetic process"/>
    <property type="evidence" value="ECO:0007669"/>
    <property type="project" value="InterPro"/>
</dbReference>
<proteinExistence type="inferred from homology"/>
<dbReference type="GO" id="GO:0004087">
    <property type="term" value="F:carbamoyl-phosphate synthase (ammonia) activity"/>
    <property type="evidence" value="ECO:0007669"/>
    <property type="project" value="UniProtKB-EC"/>
</dbReference>
<evidence type="ECO:0000259" key="7">
    <source>
        <dbReference type="PROSITE" id="PS50975"/>
    </source>
</evidence>
<dbReference type="GO" id="GO:0005829">
    <property type="term" value="C:cytosol"/>
    <property type="evidence" value="ECO:0007669"/>
    <property type="project" value="TreeGrafter"/>
</dbReference>
<dbReference type="GO" id="GO:0005524">
    <property type="term" value="F:ATP binding"/>
    <property type="evidence" value="ECO:0007669"/>
    <property type="project" value="UniProtKB-UniRule"/>
</dbReference>
<dbReference type="InterPro" id="IPR006274">
    <property type="entry name" value="CarbamoylP_synth_ssu"/>
</dbReference>
<dbReference type="SUPFAM" id="SSF52317">
    <property type="entry name" value="Class I glutamine amidotransferase-like"/>
    <property type="match status" value="1"/>
</dbReference>
<evidence type="ECO:0000256" key="5">
    <source>
        <dbReference type="ARBA" id="ARBA00048816"/>
    </source>
</evidence>
<dbReference type="InterPro" id="IPR011761">
    <property type="entry name" value="ATP-grasp"/>
</dbReference>
<dbReference type="Pfam" id="PF25596">
    <property type="entry name" value="CPSase_L_D1"/>
    <property type="match status" value="1"/>
</dbReference>
<dbReference type="Gene3D" id="3.50.30.20">
    <property type="entry name" value="Carbamoyl-phosphate synthase small subunit, N-terminal domain"/>
    <property type="match status" value="1"/>
</dbReference>
<dbReference type="EMBL" id="CAKM01000274">
    <property type="protein sequence ID" value="CCJ30984.1"/>
    <property type="molecule type" value="Genomic_DNA"/>
</dbReference>
<dbReference type="PANTHER" id="PTHR11405:SF5">
    <property type="entry name" value="CAD PROTEIN"/>
    <property type="match status" value="1"/>
</dbReference>
<comment type="catalytic activity">
    <reaction evidence="5">
        <text>hydrogencarbonate + L-glutamine + 2 ATP + H2O = carbamoyl phosphate + L-glutamate + 2 ADP + phosphate + 2 H(+)</text>
        <dbReference type="Rhea" id="RHEA:18633"/>
        <dbReference type="ChEBI" id="CHEBI:15377"/>
        <dbReference type="ChEBI" id="CHEBI:15378"/>
        <dbReference type="ChEBI" id="CHEBI:17544"/>
        <dbReference type="ChEBI" id="CHEBI:29985"/>
        <dbReference type="ChEBI" id="CHEBI:30616"/>
        <dbReference type="ChEBI" id="CHEBI:43474"/>
        <dbReference type="ChEBI" id="CHEBI:58228"/>
        <dbReference type="ChEBI" id="CHEBI:58359"/>
        <dbReference type="ChEBI" id="CHEBI:456216"/>
        <dbReference type="EC" id="6.3.5.5"/>
    </reaction>
</comment>
<dbReference type="InParanoid" id="L0PG02"/>
<dbReference type="NCBIfam" id="TIGR01368">
    <property type="entry name" value="CPSaseIIsmall"/>
    <property type="match status" value="1"/>
</dbReference>
<feature type="domain" description="ATP-grasp" evidence="7">
    <location>
        <begin position="559"/>
        <end position="647"/>
    </location>
</feature>
<reference evidence="8 9" key="1">
    <citation type="journal article" date="2012" name="MBio">
        <title>De novo assembly of the Pneumocystis jirovecii genome from a single bronchoalveolar lavage fluid specimen from a patient.</title>
        <authorList>
            <person name="Cisse O.H."/>
            <person name="Pagni M."/>
            <person name="Hauser P.M."/>
        </authorList>
    </citation>
    <scope>NUCLEOTIDE SEQUENCE [LARGE SCALE GENOMIC DNA]</scope>
    <source>
        <strain evidence="8 9">SE8</strain>
    </source>
</reference>
<dbReference type="GO" id="GO:0046872">
    <property type="term" value="F:metal ion binding"/>
    <property type="evidence" value="ECO:0007669"/>
    <property type="project" value="InterPro"/>
</dbReference>
<dbReference type="PRINTS" id="PR00097">
    <property type="entry name" value="ANTSNTHASEII"/>
</dbReference>
<dbReference type="InterPro" id="IPR035686">
    <property type="entry name" value="CPSase_GATase1"/>
</dbReference>
<dbReference type="STRING" id="1209962.L0PG02"/>
<dbReference type="GO" id="GO:0004151">
    <property type="term" value="F:dihydroorotase activity"/>
    <property type="evidence" value="ECO:0007669"/>
    <property type="project" value="TreeGrafter"/>
</dbReference>
<evidence type="ECO:0000256" key="2">
    <source>
        <dbReference type="ARBA" id="ARBA00022741"/>
    </source>
</evidence>
<dbReference type="GO" id="GO:0004070">
    <property type="term" value="F:aspartate carbamoyltransferase activity"/>
    <property type="evidence" value="ECO:0007669"/>
    <property type="project" value="TreeGrafter"/>
</dbReference>
<protein>
    <recommendedName>
        <fullName evidence="7">ATP-grasp domain-containing protein</fullName>
    </recommendedName>
</protein>
<dbReference type="PRINTS" id="PR00099">
    <property type="entry name" value="CPSGATASE"/>
</dbReference>
<dbReference type="SUPFAM" id="SSF56059">
    <property type="entry name" value="Glutathione synthetase ATP-binding domain-like"/>
    <property type="match status" value="1"/>
</dbReference>
<dbReference type="Pfam" id="PF02786">
    <property type="entry name" value="CPSase_L_D2"/>
    <property type="match status" value="1"/>
</dbReference>
<dbReference type="InterPro" id="IPR016185">
    <property type="entry name" value="PreATP-grasp_dom_sf"/>
</dbReference>
<comment type="catalytic activity">
    <reaction evidence="4">
        <text>hydrogencarbonate + NH4(+) + 2 ATP = carbamoyl phosphate + 2 ADP + phosphate + 2 H(+)</text>
        <dbReference type="Rhea" id="RHEA:18029"/>
        <dbReference type="ChEBI" id="CHEBI:15378"/>
        <dbReference type="ChEBI" id="CHEBI:17544"/>
        <dbReference type="ChEBI" id="CHEBI:28938"/>
        <dbReference type="ChEBI" id="CHEBI:30616"/>
        <dbReference type="ChEBI" id="CHEBI:43474"/>
        <dbReference type="ChEBI" id="CHEBI:58228"/>
        <dbReference type="ChEBI" id="CHEBI:456216"/>
        <dbReference type="EC" id="6.3.4.16"/>
    </reaction>
</comment>
<dbReference type="Gene3D" id="3.40.50.20">
    <property type="match status" value="1"/>
</dbReference>
<dbReference type="VEuPathDB" id="FungiDB:PNEJI1_001747"/>
<dbReference type="GO" id="GO:0004088">
    <property type="term" value="F:carbamoyl-phosphate synthase (glutamine-hydrolyzing) activity"/>
    <property type="evidence" value="ECO:0007669"/>
    <property type="project" value="UniProtKB-EC"/>
</dbReference>
<dbReference type="CDD" id="cd01744">
    <property type="entry name" value="GATase1_CPSase"/>
    <property type="match status" value="1"/>
</dbReference>
<dbReference type="NCBIfam" id="NF009475">
    <property type="entry name" value="PRK12838.1"/>
    <property type="match status" value="1"/>
</dbReference>
<dbReference type="Gene3D" id="3.40.50.880">
    <property type="match status" value="1"/>
</dbReference>
<dbReference type="FunFam" id="3.50.30.20:FF:000002">
    <property type="entry name" value="Carbamoyl-phosphate synthase 1, mitochondrial"/>
    <property type="match status" value="1"/>
</dbReference>
<gene>
    <name evidence="8" type="ORF">PNEJI1_001747</name>
</gene>
<dbReference type="InterPro" id="IPR017926">
    <property type="entry name" value="GATASE"/>
</dbReference>
<keyword evidence="2 6" id="KW-0547">Nucleotide-binding</keyword>
<dbReference type="Pfam" id="PF00117">
    <property type="entry name" value="GATase"/>
    <property type="match status" value="1"/>
</dbReference>
<dbReference type="PROSITE" id="PS50975">
    <property type="entry name" value="ATP_GRASP"/>
    <property type="match status" value="1"/>
</dbReference>
<accession>L0PG02</accession>
<dbReference type="PROSITE" id="PS51273">
    <property type="entry name" value="GATASE_TYPE_1"/>
    <property type="match status" value="1"/>
</dbReference>
<dbReference type="FunFam" id="3.40.50.20:FF:000011">
    <property type="entry name" value="CAD protein-like isoform X1"/>
    <property type="match status" value="1"/>
</dbReference>
<dbReference type="SUPFAM" id="SSF52440">
    <property type="entry name" value="PreATP-grasp domain"/>
    <property type="match status" value="1"/>
</dbReference>
<dbReference type="PROSITE" id="PS00866">
    <property type="entry name" value="CPSASE_1"/>
    <property type="match status" value="1"/>
</dbReference>
<evidence type="ECO:0000313" key="9">
    <source>
        <dbReference type="Proteomes" id="UP000010422"/>
    </source>
</evidence>
<evidence type="ECO:0000256" key="1">
    <source>
        <dbReference type="ARBA" id="ARBA00022598"/>
    </source>
</evidence>
<evidence type="ECO:0000256" key="6">
    <source>
        <dbReference type="PROSITE-ProRule" id="PRU00409"/>
    </source>
</evidence>
<dbReference type="GO" id="GO:0006541">
    <property type="term" value="P:glutamine metabolic process"/>
    <property type="evidence" value="ECO:0007669"/>
    <property type="project" value="InterPro"/>
</dbReference>
<dbReference type="InterPro" id="IPR029062">
    <property type="entry name" value="Class_I_gatase-like"/>
</dbReference>
<keyword evidence="1" id="KW-0436">Ligase</keyword>
<dbReference type="InterPro" id="IPR005479">
    <property type="entry name" value="CPAse_ATP-bd"/>
</dbReference>
<comment type="caution">
    <text evidence="8">The sequence shown here is derived from an EMBL/GenBank/DDBJ whole genome shotgun (WGS) entry which is preliminary data.</text>
</comment>
<dbReference type="GO" id="GO:0006228">
    <property type="term" value="P:UTP biosynthetic process"/>
    <property type="evidence" value="ECO:0007669"/>
    <property type="project" value="TreeGrafter"/>
</dbReference>
<dbReference type="InterPro" id="IPR005483">
    <property type="entry name" value="CPSase_dom"/>
</dbReference>
<evidence type="ECO:0000256" key="4">
    <source>
        <dbReference type="ARBA" id="ARBA00047359"/>
    </source>
</evidence>
<evidence type="ECO:0000313" key="8">
    <source>
        <dbReference type="EMBL" id="CCJ30984.1"/>
    </source>
</evidence>
<dbReference type="PANTHER" id="PTHR11405">
    <property type="entry name" value="CARBAMOYLTRANSFERASE FAMILY MEMBER"/>
    <property type="match status" value="1"/>
</dbReference>
<dbReference type="SMART" id="SM01097">
    <property type="entry name" value="CPSase_sm_chain"/>
    <property type="match status" value="1"/>
</dbReference>
<dbReference type="InterPro" id="IPR058047">
    <property type="entry name" value="CPSase_preATP-grasp"/>
</dbReference>
<dbReference type="PRINTS" id="PR00096">
    <property type="entry name" value="GATASE"/>
</dbReference>
<organism evidence="9">
    <name type="scientific">Pneumocystis jirovecii</name>
    <name type="common">Human pneumocystis pneumonia agent</name>
    <dbReference type="NCBI Taxonomy" id="42068"/>
    <lineage>
        <taxon>Eukaryota</taxon>
        <taxon>Fungi</taxon>
        <taxon>Dikarya</taxon>
        <taxon>Ascomycota</taxon>
        <taxon>Taphrinomycotina</taxon>
        <taxon>Pneumocystomycetes</taxon>
        <taxon>Pneumocystaceae</taxon>
        <taxon>Pneumocystis</taxon>
    </lineage>
</organism>
<sequence>MFIKSSSSETPALINNNAKKVILELDDGTLYQGYSFGAEKSVSGELVFQTGMVGYTESITDPSYQGQILVLTFPLVGNYGVPSRKKMDPLFSDIPLYFESRKIHVSALVVASYSRSYSHYLSESTLGDWLYEQGVPAIYGIDTRALTKKIRTKGSMLGRLLQMKKDCVLGDFSDDDILWRDKFENIEWVNPNLRNLVQEVSTPTVRIYKPSSECSQKLLSDEQLRVLCVDVGMKASQILCFLKRGVELKVVPWDYDFSVEKDYHGLFVSNGPGDPSILTVVIERLKKCIDAKMTPIFGICLGHQLLSRAAGAETVKMKFGNRGQNIPCTNMINGRCYITSQNHGYAVDASTLPQDWKELYVNINDGSNEGIYHATLPFFSLQFHPESSPGPRDTEFMFDVFIDVIKRSFNEKRLVSFEISENKIKDNLSNLKDNIKKVLILGSGGLSIGQAGEFDYSGSQAIKALKEEGIYTVLINPNIATVQTSKGLADKVYFLPVNPEFVLKVIKYEIPDAIYLTFGGQTALNVGVRLKDEFEKLGVRVLGTPIDTIITTEDRQLFAKSMKEINEKCAVSASASNIQDAMKVGSDIGYPVIVRAAYALGGLGSGFADNAEQLYALCNKAFAVSPQVLIEKSMKGWKEIEYEVVRDCKDNCITVCNMENFDPLGIHTGDSVVVALSQTLSNEDYIKKHRKLYHKSIKDT</sequence>
<dbReference type="SUPFAM" id="SSF52021">
    <property type="entry name" value="Carbamoyl phosphate synthetase, small subunit N-terminal domain"/>
    <property type="match status" value="1"/>
</dbReference>
<dbReference type="Gene3D" id="3.30.470.20">
    <property type="entry name" value="ATP-grasp fold, B domain"/>
    <property type="match status" value="1"/>
</dbReference>
<name>L0PG02_PNEJI</name>
<dbReference type="AlphaFoldDB" id="L0PG02"/>